<keyword evidence="1" id="KW-0812">Transmembrane</keyword>
<proteinExistence type="predicted"/>
<evidence type="ECO:0000313" key="2">
    <source>
        <dbReference type="EMBL" id="PKS10919.1"/>
    </source>
</evidence>
<feature type="transmembrane region" description="Helical" evidence="1">
    <location>
        <begin position="96"/>
        <end position="116"/>
    </location>
</feature>
<dbReference type="OrthoDB" id="4840990at2759"/>
<dbReference type="VEuPathDB" id="FungiDB:jhhlp_002677"/>
<protein>
    <submittedName>
        <fullName evidence="2">Uncharacterized protein</fullName>
    </submittedName>
</protein>
<feature type="transmembrane region" description="Helical" evidence="1">
    <location>
        <begin position="56"/>
        <end position="76"/>
    </location>
</feature>
<keyword evidence="1" id="KW-1133">Transmembrane helix</keyword>
<comment type="caution">
    <text evidence="2">The sequence shown here is derived from an EMBL/GenBank/DDBJ whole genome shotgun (WGS) entry which is preliminary data.</text>
</comment>
<accession>A0A2N3NEQ4</accession>
<evidence type="ECO:0000313" key="3">
    <source>
        <dbReference type="Proteomes" id="UP000233524"/>
    </source>
</evidence>
<sequence>MSFQAQVLGFEPTVFQRMMLLWAFVVGGIVLAVQASQWNEKQPIRWTRVTPSSKPYWYILYVSEPFLFVTAAYPILLKNMEGYAFGYEEKILNSLWIGLLGLETLMVLGVAVQSIMKRFQSAPKVKTT</sequence>
<dbReference type="InParanoid" id="A0A2N3NEQ4"/>
<dbReference type="Proteomes" id="UP000233524">
    <property type="component" value="Unassembled WGS sequence"/>
</dbReference>
<keyword evidence="3" id="KW-1185">Reference proteome</keyword>
<evidence type="ECO:0000256" key="1">
    <source>
        <dbReference type="SAM" id="Phobius"/>
    </source>
</evidence>
<gene>
    <name evidence="2" type="ORF">jhhlp_002677</name>
</gene>
<organism evidence="2 3">
    <name type="scientific">Lomentospora prolificans</name>
    <dbReference type="NCBI Taxonomy" id="41688"/>
    <lineage>
        <taxon>Eukaryota</taxon>
        <taxon>Fungi</taxon>
        <taxon>Dikarya</taxon>
        <taxon>Ascomycota</taxon>
        <taxon>Pezizomycotina</taxon>
        <taxon>Sordariomycetes</taxon>
        <taxon>Hypocreomycetidae</taxon>
        <taxon>Microascales</taxon>
        <taxon>Microascaceae</taxon>
        <taxon>Lomentospora</taxon>
    </lineage>
</organism>
<dbReference type="EMBL" id="NLAX01000008">
    <property type="protein sequence ID" value="PKS10919.1"/>
    <property type="molecule type" value="Genomic_DNA"/>
</dbReference>
<feature type="transmembrane region" description="Helical" evidence="1">
    <location>
        <begin position="14"/>
        <end position="35"/>
    </location>
</feature>
<dbReference type="AlphaFoldDB" id="A0A2N3NEQ4"/>
<keyword evidence="1" id="KW-0472">Membrane</keyword>
<reference evidence="2 3" key="1">
    <citation type="journal article" date="2017" name="G3 (Bethesda)">
        <title>First Draft Genome Sequence of the Pathogenic Fungus Lomentospora prolificans (Formerly Scedosporium prolificans).</title>
        <authorList>
            <person name="Luo R."/>
            <person name="Zimin A."/>
            <person name="Workman R."/>
            <person name="Fan Y."/>
            <person name="Pertea G."/>
            <person name="Grossman N."/>
            <person name="Wear M.P."/>
            <person name="Jia B."/>
            <person name="Miller H."/>
            <person name="Casadevall A."/>
            <person name="Timp W."/>
            <person name="Zhang S.X."/>
            <person name="Salzberg S.L."/>
        </authorList>
    </citation>
    <scope>NUCLEOTIDE SEQUENCE [LARGE SCALE GENOMIC DNA]</scope>
    <source>
        <strain evidence="2 3">JHH-5317</strain>
    </source>
</reference>
<name>A0A2N3NEQ4_9PEZI</name>